<feature type="compositionally biased region" description="Basic and acidic residues" evidence="4">
    <location>
        <begin position="178"/>
        <end position="189"/>
    </location>
</feature>
<dbReference type="PANTHER" id="PTHR21553">
    <property type="entry name" value="ALMS1-RELATED"/>
    <property type="match status" value="1"/>
</dbReference>
<dbReference type="Proteomes" id="UP000694871">
    <property type="component" value="Unplaced"/>
</dbReference>
<gene>
    <name evidence="7" type="primary">LOC107122854</name>
</gene>
<feature type="compositionally biased region" description="Low complexity" evidence="4">
    <location>
        <begin position="26"/>
        <end position="37"/>
    </location>
</feature>
<evidence type="ECO:0000259" key="5">
    <source>
        <dbReference type="Pfam" id="PF15309"/>
    </source>
</evidence>
<keyword evidence="3" id="KW-0206">Cytoskeleton</keyword>
<feature type="region of interest" description="Disordered" evidence="4">
    <location>
        <begin position="1"/>
        <end position="52"/>
    </location>
</feature>
<dbReference type="RefSeq" id="XP_015281480.1">
    <property type="nucleotide sequence ID" value="XM_015425994.1"/>
</dbReference>
<sequence>MPPGHHQSPRASDPEELKLQAMYPVSSSDSVSTPGSSRGPSSALSHKRTARMLNKAVQAGDFEIVNSATKKHTRDVGLTFPTPTSSQTKLQGGRWHGAEDGLTRPDGPLLGNKGKQKRQPRGLLAEKRTTRNTPKCLQGVSWFVPAEDLKSDPKKEAGSGAVLGPGPSWFKPLTGTKPWREPLREKNWPEDPSGLQVRLTAPARDIENEPPPPYVKLSLQESLALHRPDFISRSGERVKRLKLIMEERKLQSMLQSEREQLFDPPEERKAYRNGLVSSGGHRAIQRSRSISKSEMVQRSKRIYEQLPEVRKRREDEKRKSDYLAYRLKAQRYKTKITNHILGRKVPWE</sequence>
<proteinExistence type="predicted"/>
<organism evidence="6 7">
    <name type="scientific">Gekko japonicus</name>
    <name type="common">Schlegel's Japanese gecko</name>
    <dbReference type="NCBI Taxonomy" id="146911"/>
    <lineage>
        <taxon>Eukaryota</taxon>
        <taxon>Metazoa</taxon>
        <taxon>Chordata</taxon>
        <taxon>Craniata</taxon>
        <taxon>Vertebrata</taxon>
        <taxon>Euteleostomi</taxon>
        <taxon>Lepidosauria</taxon>
        <taxon>Squamata</taxon>
        <taxon>Bifurcata</taxon>
        <taxon>Gekkota</taxon>
        <taxon>Gekkonidae</taxon>
        <taxon>Gekkoninae</taxon>
        <taxon>Gekko</taxon>
    </lineage>
</organism>
<feature type="region of interest" description="Disordered" evidence="4">
    <location>
        <begin position="151"/>
        <end position="195"/>
    </location>
</feature>
<evidence type="ECO:0000256" key="3">
    <source>
        <dbReference type="ARBA" id="ARBA00023212"/>
    </source>
</evidence>
<reference evidence="7" key="1">
    <citation type="submission" date="2025-08" db="UniProtKB">
        <authorList>
            <consortium name="RefSeq"/>
        </authorList>
    </citation>
    <scope>IDENTIFICATION</scope>
</reference>
<feature type="region of interest" description="Disordered" evidence="4">
    <location>
        <begin position="64"/>
        <end position="131"/>
    </location>
</feature>
<evidence type="ECO:0000256" key="2">
    <source>
        <dbReference type="ARBA" id="ARBA00022490"/>
    </source>
</evidence>
<feature type="compositionally biased region" description="Polar residues" evidence="4">
    <location>
        <begin position="81"/>
        <end position="90"/>
    </location>
</feature>
<dbReference type="GeneID" id="107122854"/>
<keyword evidence="2" id="KW-0963">Cytoplasm</keyword>
<evidence type="ECO:0000313" key="7">
    <source>
        <dbReference type="RefSeq" id="XP_015281480.1"/>
    </source>
</evidence>
<evidence type="ECO:0000256" key="1">
    <source>
        <dbReference type="ARBA" id="ARBA00004300"/>
    </source>
</evidence>
<protein>
    <submittedName>
        <fullName evidence="7">Alstrom syndrome protein 1 homolog</fullName>
    </submittedName>
</protein>
<dbReference type="Pfam" id="PF15309">
    <property type="entry name" value="ALMS_motif"/>
    <property type="match status" value="1"/>
</dbReference>
<feature type="domain" description="ALMS motif" evidence="5">
    <location>
        <begin position="215"/>
        <end position="344"/>
    </location>
</feature>
<evidence type="ECO:0000256" key="4">
    <source>
        <dbReference type="SAM" id="MobiDB-lite"/>
    </source>
</evidence>
<keyword evidence="6" id="KW-1185">Reference proteome</keyword>
<name>A0ABM1L693_GEKJA</name>
<dbReference type="PANTHER" id="PTHR21553:SF22">
    <property type="entry name" value="CENTROSOME-ASSOCIATED PROTEIN ALMS1"/>
    <property type="match status" value="1"/>
</dbReference>
<comment type="subcellular location">
    <subcellularLocation>
        <location evidence="1">Cytoplasm</location>
        <location evidence="1">Cytoskeleton</location>
        <location evidence="1">Microtubule organizing center</location>
        <location evidence="1">Centrosome</location>
    </subcellularLocation>
</comment>
<dbReference type="InterPro" id="IPR029299">
    <property type="entry name" value="ALMS_motif"/>
</dbReference>
<evidence type="ECO:0000313" key="6">
    <source>
        <dbReference type="Proteomes" id="UP000694871"/>
    </source>
</evidence>
<accession>A0ABM1L693</accession>